<sequence>MTIGNRMKEIRGKLGMTQAELAEELDIDEKRLSDYENGDLVPSSVIQDLARISGFSPSYIFGWKENEDKNPFARLDENDTKKYLSDMIKIFEECTNTETDENAQTRLYNKLGHQCFKWGISTQVAPLIEYCFKIIINDKTCNGYISITAESLEKAYDKAYSIVSNNLSAALPDVDIPYYVEVIEEEEYPKYSVLSIDKNYHRSSFTMYEYTTASQKYEQLVKTVKKEKNDTIVYLLIKTCSKADWSELKCYGE</sequence>
<dbReference type="InterPro" id="IPR010982">
    <property type="entry name" value="Lambda_DNA-bd_dom_sf"/>
</dbReference>
<dbReference type="OrthoDB" id="9815805at2"/>
<dbReference type="Proteomes" id="UP000095564">
    <property type="component" value="Unassembled WGS sequence"/>
</dbReference>
<dbReference type="InterPro" id="IPR001387">
    <property type="entry name" value="Cro/C1-type_HTH"/>
</dbReference>
<dbReference type="Pfam" id="PF12844">
    <property type="entry name" value="HTH_19"/>
    <property type="match status" value="1"/>
</dbReference>
<evidence type="ECO:0000313" key="4">
    <source>
        <dbReference type="Proteomes" id="UP000095564"/>
    </source>
</evidence>
<evidence type="ECO:0000256" key="1">
    <source>
        <dbReference type="ARBA" id="ARBA00023125"/>
    </source>
</evidence>
<dbReference type="CDD" id="cd00093">
    <property type="entry name" value="HTH_XRE"/>
    <property type="match status" value="1"/>
</dbReference>
<proteinExistence type="predicted"/>
<evidence type="ECO:0000259" key="2">
    <source>
        <dbReference type="PROSITE" id="PS50943"/>
    </source>
</evidence>
<reference evidence="3 4" key="1">
    <citation type="submission" date="2015-09" db="EMBL/GenBank/DDBJ databases">
        <authorList>
            <consortium name="Pathogen Informatics"/>
        </authorList>
    </citation>
    <scope>NUCLEOTIDE SEQUENCE [LARGE SCALE GENOMIC DNA]</scope>
    <source>
        <strain evidence="3 4">2789STDY5834908</strain>
    </source>
</reference>
<keyword evidence="1" id="KW-0238">DNA-binding</keyword>
<dbReference type="Gene3D" id="1.10.260.40">
    <property type="entry name" value="lambda repressor-like DNA-binding domains"/>
    <property type="match status" value="1"/>
</dbReference>
<dbReference type="SUPFAM" id="SSF47413">
    <property type="entry name" value="lambda repressor-like DNA-binding domains"/>
    <property type="match status" value="1"/>
</dbReference>
<gene>
    <name evidence="3" type="ORF">ERS852520_02993</name>
</gene>
<dbReference type="GO" id="GO:0003677">
    <property type="term" value="F:DNA binding"/>
    <property type="evidence" value="ECO:0007669"/>
    <property type="project" value="UniProtKB-KW"/>
</dbReference>
<evidence type="ECO:0000313" key="3">
    <source>
        <dbReference type="EMBL" id="CUQ07793.1"/>
    </source>
</evidence>
<dbReference type="SMART" id="SM00530">
    <property type="entry name" value="HTH_XRE"/>
    <property type="match status" value="1"/>
</dbReference>
<feature type="domain" description="HTH cro/C1-type" evidence="2">
    <location>
        <begin position="7"/>
        <end position="60"/>
    </location>
</feature>
<dbReference type="PANTHER" id="PTHR46558:SF11">
    <property type="entry name" value="HTH-TYPE TRANSCRIPTIONAL REGULATOR XRE"/>
    <property type="match status" value="1"/>
</dbReference>
<dbReference type="RefSeq" id="WP_055161894.1">
    <property type="nucleotide sequence ID" value="NZ_CZAU01000039.1"/>
</dbReference>
<dbReference type="EMBL" id="CZAU01000039">
    <property type="protein sequence ID" value="CUQ07793.1"/>
    <property type="molecule type" value="Genomic_DNA"/>
</dbReference>
<dbReference type="PROSITE" id="PS50943">
    <property type="entry name" value="HTH_CROC1"/>
    <property type="match status" value="1"/>
</dbReference>
<dbReference type="PANTHER" id="PTHR46558">
    <property type="entry name" value="TRACRIPTIONAL REGULATORY PROTEIN-RELATED-RELATED"/>
    <property type="match status" value="1"/>
</dbReference>
<accession>A0A174TCS9</accession>
<organism evidence="3 4">
    <name type="scientific">Anaerostipes hadrus</name>
    <dbReference type="NCBI Taxonomy" id="649756"/>
    <lineage>
        <taxon>Bacteria</taxon>
        <taxon>Bacillati</taxon>
        <taxon>Bacillota</taxon>
        <taxon>Clostridia</taxon>
        <taxon>Lachnospirales</taxon>
        <taxon>Lachnospiraceae</taxon>
        <taxon>Anaerostipes</taxon>
    </lineage>
</organism>
<dbReference type="AlphaFoldDB" id="A0A174TCS9"/>
<name>A0A174TCS9_ANAHA</name>
<protein>
    <submittedName>
        <fullName evidence="3">Putative zinc finger/helix-turn-helix protein, YgiT family</fullName>
    </submittedName>
</protein>